<protein>
    <submittedName>
        <fullName evidence="2">Uncharacterized protein</fullName>
    </submittedName>
</protein>
<name>A0A0B1S294_OESDE</name>
<dbReference type="EMBL" id="KN607286">
    <property type="protein sequence ID" value="KHJ79049.1"/>
    <property type="molecule type" value="Genomic_DNA"/>
</dbReference>
<gene>
    <name evidence="2" type="ORF">OESDEN_21314</name>
</gene>
<dbReference type="Proteomes" id="UP000053660">
    <property type="component" value="Unassembled WGS sequence"/>
</dbReference>
<reference evidence="2 3" key="1">
    <citation type="submission" date="2014-03" db="EMBL/GenBank/DDBJ databases">
        <title>Draft genome of the hookworm Oesophagostomum dentatum.</title>
        <authorList>
            <person name="Mitreva M."/>
        </authorList>
    </citation>
    <scope>NUCLEOTIDE SEQUENCE [LARGE SCALE GENOMIC DNA]</scope>
    <source>
        <strain evidence="2 3">OD-Hann</strain>
    </source>
</reference>
<evidence type="ECO:0000313" key="2">
    <source>
        <dbReference type="EMBL" id="KHJ79049.1"/>
    </source>
</evidence>
<dbReference type="OrthoDB" id="5877542at2759"/>
<evidence type="ECO:0000313" key="3">
    <source>
        <dbReference type="Proteomes" id="UP000053660"/>
    </source>
</evidence>
<organism evidence="2 3">
    <name type="scientific">Oesophagostomum dentatum</name>
    <name type="common">Nodular worm</name>
    <dbReference type="NCBI Taxonomy" id="61180"/>
    <lineage>
        <taxon>Eukaryota</taxon>
        <taxon>Metazoa</taxon>
        <taxon>Ecdysozoa</taxon>
        <taxon>Nematoda</taxon>
        <taxon>Chromadorea</taxon>
        <taxon>Rhabditida</taxon>
        <taxon>Rhabditina</taxon>
        <taxon>Rhabditomorpha</taxon>
        <taxon>Strongyloidea</taxon>
        <taxon>Strongylidae</taxon>
        <taxon>Oesophagostomum</taxon>
    </lineage>
</organism>
<evidence type="ECO:0000256" key="1">
    <source>
        <dbReference type="SAM" id="Coils"/>
    </source>
</evidence>
<keyword evidence="3" id="KW-1185">Reference proteome</keyword>
<keyword evidence="1" id="KW-0175">Coiled coil</keyword>
<feature type="coiled-coil region" evidence="1">
    <location>
        <begin position="18"/>
        <end position="108"/>
    </location>
</feature>
<proteinExistence type="predicted"/>
<accession>A0A0B1S294</accession>
<sequence length="124" mass="13628">MGLIPQSSALDETLGPTASSLLETNNILEAEVVRLRNEISCTGIRIRALENELSNGTVLRGNLEQELSSSRMNCQKLQQAASKNAQVLSSLRAEAAGLRKEKDRLAEVCLQFSVVLKRFSDFHV</sequence>
<dbReference type="AlphaFoldDB" id="A0A0B1S294"/>